<gene>
    <name evidence="2" type="ORF">C5Y96_22450</name>
</gene>
<keyword evidence="1" id="KW-0472">Membrane</keyword>
<comment type="caution">
    <text evidence="2">The sequence shown here is derived from an EMBL/GenBank/DDBJ whole genome shotgun (WGS) entry which is preliminary data.</text>
</comment>
<dbReference type="Proteomes" id="UP000240009">
    <property type="component" value="Unassembled WGS sequence"/>
</dbReference>
<dbReference type="OrthoDB" id="289744at2"/>
<evidence type="ECO:0000256" key="1">
    <source>
        <dbReference type="SAM" id="Phobius"/>
    </source>
</evidence>
<accession>A0A2S8F232</accession>
<feature type="transmembrane region" description="Helical" evidence="1">
    <location>
        <begin position="39"/>
        <end position="56"/>
    </location>
</feature>
<keyword evidence="1" id="KW-1133">Transmembrane helix</keyword>
<organism evidence="2 3">
    <name type="scientific">Blastopirellula marina</name>
    <dbReference type="NCBI Taxonomy" id="124"/>
    <lineage>
        <taxon>Bacteria</taxon>
        <taxon>Pseudomonadati</taxon>
        <taxon>Planctomycetota</taxon>
        <taxon>Planctomycetia</taxon>
        <taxon>Pirellulales</taxon>
        <taxon>Pirellulaceae</taxon>
        <taxon>Blastopirellula</taxon>
    </lineage>
</organism>
<sequence length="60" mass="6267">MPKALTIVGMGVSVLLILVFALDLLAGVPFGGVSMTMDIAFVICAAILGFLSYTTFAEQK</sequence>
<keyword evidence="1" id="KW-0812">Transmembrane</keyword>
<proteinExistence type="predicted"/>
<name>A0A2S8F232_9BACT</name>
<reference evidence="2 3" key="1">
    <citation type="submission" date="2018-02" db="EMBL/GenBank/DDBJ databases">
        <title>Comparative genomes isolates from brazilian mangrove.</title>
        <authorList>
            <person name="Araujo J.E."/>
            <person name="Taketani R.G."/>
            <person name="Silva M.C.P."/>
            <person name="Loureco M.V."/>
            <person name="Andreote F.D."/>
        </authorList>
    </citation>
    <scope>NUCLEOTIDE SEQUENCE [LARGE SCALE GENOMIC DNA]</scope>
    <source>
        <strain evidence="2 3">HEX-2 MGV</strain>
    </source>
</reference>
<evidence type="ECO:0000313" key="3">
    <source>
        <dbReference type="Proteomes" id="UP000240009"/>
    </source>
</evidence>
<evidence type="ECO:0000313" key="2">
    <source>
        <dbReference type="EMBL" id="PQO26203.1"/>
    </source>
</evidence>
<dbReference type="AlphaFoldDB" id="A0A2S8F232"/>
<dbReference type="EMBL" id="PUIA01000069">
    <property type="protein sequence ID" value="PQO26203.1"/>
    <property type="molecule type" value="Genomic_DNA"/>
</dbReference>
<protein>
    <submittedName>
        <fullName evidence="2">Uncharacterized protein</fullName>
    </submittedName>
</protein>
<dbReference type="RefSeq" id="WP_105358074.1">
    <property type="nucleotide sequence ID" value="NZ_PUIA01000069.1"/>
</dbReference>
<feature type="transmembrane region" description="Helical" evidence="1">
    <location>
        <begin position="7"/>
        <end position="27"/>
    </location>
</feature>